<feature type="transmembrane region" description="Helical" evidence="8">
    <location>
        <begin position="345"/>
        <end position="362"/>
    </location>
</feature>
<comment type="function">
    <text evidence="8">Uptake of L-lactate across the membrane. Can also transport D-lactate and glycolate.</text>
</comment>
<dbReference type="RefSeq" id="WP_213670548.1">
    <property type="nucleotide sequence ID" value="NZ_JAHCDA010000002.1"/>
</dbReference>
<gene>
    <name evidence="9" type="ORF">KHU32_13220</name>
</gene>
<evidence type="ECO:0000313" key="9">
    <source>
        <dbReference type="EMBL" id="MBS7811904.1"/>
    </source>
</evidence>
<keyword evidence="10" id="KW-1185">Reference proteome</keyword>
<dbReference type="EMBL" id="JAHCDA010000002">
    <property type="protein sequence ID" value="MBS7811904.1"/>
    <property type="molecule type" value="Genomic_DNA"/>
</dbReference>
<feature type="transmembrane region" description="Helical" evidence="8">
    <location>
        <begin position="374"/>
        <end position="398"/>
    </location>
</feature>
<comment type="similarity">
    <text evidence="2 8">Belongs to the lactate permease family.</text>
</comment>
<dbReference type="InterPro" id="IPR003804">
    <property type="entry name" value="Lactate_perm"/>
</dbReference>
<dbReference type="Proteomes" id="UP000766336">
    <property type="component" value="Unassembled WGS sequence"/>
</dbReference>
<keyword evidence="5 8" id="KW-0812">Transmembrane</keyword>
<dbReference type="Pfam" id="PF02652">
    <property type="entry name" value="Lactate_perm"/>
    <property type="match status" value="1"/>
</dbReference>
<keyword evidence="4" id="KW-1003">Cell membrane</keyword>
<feature type="transmembrane region" description="Helical" evidence="8">
    <location>
        <begin position="104"/>
        <end position="123"/>
    </location>
</feature>
<dbReference type="PANTHER" id="PTHR30003">
    <property type="entry name" value="L-LACTATE PERMEASE"/>
    <property type="match status" value="1"/>
</dbReference>
<feature type="transmembrane region" description="Helical" evidence="8">
    <location>
        <begin position="177"/>
        <end position="200"/>
    </location>
</feature>
<feature type="transmembrane region" description="Helical" evidence="8">
    <location>
        <begin position="264"/>
        <end position="284"/>
    </location>
</feature>
<keyword evidence="3 8" id="KW-0813">Transport</keyword>
<dbReference type="PANTHER" id="PTHR30003:SF0">
    <property type="entry name" value="GLYCOLATE PERMEASE GLCA-RELATED"/>
    <property type="match status" value="1"/>
</dbReference>
<proteinExistence type="inferred from homology"/>
<feature type="transmembrane region" description="Helical" evidence="8">
    <location>
        <begin position="135"/>
        <end position="157"/>
    </location>
</feature>
<feature type="transmembrane region" description="Helical" evidence="8">
    <location>
        <begin position="59"/>
        <end position="80"/>
    </location>
</feature>
<evidence type="ECO:0000256" key="5">
    <source>
        <dbReference type="ARBA" id="ARBA00022692"/>
    </source>
</evidence>
<comment type="subcellular location">
    <subcellularLocation>
        <location evidence="8">Cell inner membrane</location>
        <topology evidence="8">Multi-pass membrane protein</topology>
    </subcellularLocation>
    <subcellularLocation>
        <location evidence="1">Cell membrane</location>
        <topology evidence="1">Multi-pass membrane protein</topology>
    </subcellularLocation>
</comment>
<comment type="caution">
    <text evidence="9">The sequence shown here is derived from an EMBL/GenBank/DDBJ whole genome shotgun (WGS) entry which is preliminary data.</text>
</comment>
<evidence type="ECO:0000256" key="1">
    <source>
        <dbReference type="ARBA" id="ARBA00004651"/>
    </source>
</evidence>
<reference evidence="9 10" key="1">
    <citation type="submission" date="2021-05" db="EMBL/GenBank/DDBJ databases">
        <title>Roseococcus sp. XZZS9, whole genome shotgun sequencing project.</title>
        <authorList>
            <person name="Zhao G."/>
            <person name="Shen L."/>
        </authorList>
    </citation>
    <scope>NUCLEOTIDE SEQUENCE [LARGE SCALE GENOMIC DNA]</scope>
    <source>
        <strain evidence="9 10">XZZS9</strain>
    </source>
</reference>
<evidence type="ECO:0000256" key="8">
    <source>
        <dbReference type="RuleBase" id="RU365092"/>
    </source>
</evidence>
<keyword evidence="6 8" id="KW-1133">Transmembrane helix</keyword>
<evidence type="ECO:0000256" key="4">
    <source>
        <dbReference type="ARBA" id="ARBA00022475"/>
    </source>
</evidence>
<evidence type="ECO:0000256" key="3">
    <source>
        <dbReference type="ARBA" id="ARBA00022448"/>
    </source>
</evidence>
<accession>A0ABS5QDX7</accession>
<evidence type="ECO:0000313" key="10">
    <source>
        <dbReference type="Proteomes" id="UP000766336"/>
    </source>
</evidence>
<protein>
    <recommendedName>
        <fullName evidence="8">L-lactate permease</fullName>
    </recommendedName>
</protein>
<evidence type="ECO:0000256" key="6">
    <source>
        <dbReference type="ARBA" id="ARBA00022989"/>
    </source>
</evidence>
<organism evidence="9 10">
    <name type="scientific">Roseococcus pinisoli</name>
    <dbReference type="NCBI Taxonomy" id="2835040"/>
    <lineage>
        <taxon>Bacteria</taxon>
        <taxon>Pseudomonadati</taxon>
        <taxon>Pseudomonadota</taxon>
        <taxon>Alphaproteobacteria</taxon>
        <taxon>Acetobacterales</taxon>
        <taxon>Roseomonadaceae</taxon>
        <taxon>Roseococcus</taxon>
    </lineage>
</organism>
<feature type="transmembrane region" description="Helical" evidence="8">
    <location>
        <begin position="304"/>
        <end position="325"/>
    </location>
</feature>
<feature type="transmembrane region" description="Helical" evidence="8">
    <location>
        <begin position="460"/>
        <end position="484"/>
    </location>
</feature>
<feature type="transmembrane region" description="Helical" evidence="8">
    <location>
        <begin position="212"/>
        <end position="230"/>
    </location>
</feature>
<feature type="transmembrane region" description="Helical" evidence="8">
    <location>
        <begin position="28"/>
        <end position="47"/>
    </location>
</feature>
<keyword evidence="7 8" id="KW-0472">Membrane</keyword>
<evidence type="ECO:0000256" key="2">
    <source>
        <dbReference type="ARBA" id="ARBA00010100"/>
    </source>
</evidence>
<name>A0ABS5QDX7_9PROT</name>
<keyword evidence="8" id="KW-0997">Cell inner membrane</keyword>
<evidence type="ECO:0000256" key="7">
    <source>
        <dbReference type="ARBA" id="ARBA00023136"/>
    </source>
</evidence>
<sequence>MTYLLWASPLALVVAVLASRRGTSLTAGLAGLLLACLVAWTAAPTLLSSLGLVHALGKGLWLSWLIGAVILGGLFFRTAVSRPGTEADPDSGSVTDERLRRQRAFAACFLIGPFSETATGFGVGQMTTIAILMHLGLGPLHVATLGLFSQILVPWGAMANGTMVGAVFSGLTPQALGVWSAVVSVPLVLGWLALFWWFAGRAGLEGGRKHQLTELGWIAAMLAALILANQGLGPETAALAALGPLIVLQFWRDERPSRGHWLSLLPVALPYAFLILALALTRAVPALNDVLREAIELRPIDGMIGWFPLLHPGSWLLAVGLLYLLLLRRAGAVPRIAATTWRQGWRAIVTIGSFLVMAQVMADSGTAQSLADGLVLALGAGALVATPLLAGVFGFVTGSSNATNALLMTSQVNLSAQHGVSPLWIAAIQNVAAAALTMLSPARVSMGCALTGEKKLEGQIYARAWSLGIVPILLLMLLCGALLLQRP</sequence>
<feature type="transmembrane region" description="Helical" evidence="8">
    <location>
        <begin position="419"/>
        <end position="440"/>
    </location>
</feature>